<dbReference type="AlphaFoldDB" id="A0A5C6Q8X5"/>
<dbReference type="Proteomes" id="UP000321822">
    <property type="component" value="Unassembled WGS sequence"/>
</dbReference>
<dbReference type="Pfam" id="PF22636">
    <property type="entry name" value="FlK"/>
    <property type="match status" value="1"/>
</dbReference>
<protein>
    <submittedName>
        <fullName evidence="4">Thioesterase</fullName>
    </submittedName>
</protein>
<dbReference type="SUPFAM" id="SSF54637">
    <property type="entry name" value="Thioesterase/thiol ester dehydrase-isomerase"/>
    <property type="match status" value="1"/>
</dbReference>
<dbReference type="PANTHER" id="PTHR36934">
    <property type="entry name" value="BLR0278 PROTEIN"/>
    <property type="match status" value="1"/>
</dbReference>
<evidence type="ECO:0000313" key="4">
    <source>
        <dbReference type="EMBL" id="TWX65172.1"/>
    </source>
</evidence>
<evidence type="ECO:0000313" key="5">
    <source>
        <dbReference type="Proteomes" id="UP000321822"/>
    </source>
</evidence>
<comment type="caution">
    <text evidence="4">The sequence shown here is derived from an EMBL/GenBank/DDBJ whole genome shotgun (WGS) entry which is preliminary data.</text>
</comment>
<dbReference type="RefSeq" id="WP_146790423.1">
    <property type="nucleotide sequence ID" value="NZ_VOLT01000011.1"/>
</dbReference>
<evidence type="ECO:0000256" key="2">
    <source>
        <dbReference type="PIRSR" id="PIRSR014972-2"/>
    </source>
</evidence>
<dbReference type="InterPro" id="IPR029069">
    <property type="entry name" value="HotDog_dom_sf"/>
</dbReference>
<dbReference type="OrthoDB" id="8526175at2"/>
<feature type="binding site" evidence="2">
    <location>
        <position position="63"/>
    </location>
    <ligand>
        <name>CoA</name>
        <dbReference type="ChEBI" id="CHEBI:57287"/>
    </ligand>
</feature>
<sequence>MEIGSKLELCYQVKSSDLAKELSTDPQDDFPEVYATSRMIALMELASARLMKPLLSEGELSVGVKVNVTHMAATPNNVEVKAVATYQGAEGKLHKFEVELYDQAGLAGNGIHTRAIVKTERLVQGAMNRVKATNKQIN</sequence>
<feature type="active site" evidence="1">
    <location>
        <position position="70"/>
    </location>
</feature>
<organism evidence="4 5">
    <name type="scientific">Colwellia demingiae</name>
    <dbReference type="NCBI Taxonomy" id="89401"/>
    <lineage>
        <taxon>Bacteria</taxon>
        <taxon>Pseudomonadati</taxon>
        <taxon>Pseudomonadota</taxon>
        <taxon>Gammaproteobacteria</taxon>
        <taxon>Alteromonadales</taxon>
        <taxon>Colwelliaceae</taxon>
        <taxon>Colwellia</taxon>
    </lineage>
</organism>
<gene>
    <name evidence="4" type="ORF">ESZ36_17970</name>
</gene>
<accession>A0A5C6Q8X5</accession>
<feature type="active site" evidence="1">
    <location>
        <position position="36"/>
    </location>
</feature>
<name>A0A5C6Q8X5_9GAMM</name>
<dbReference type="InterPro" id="IPR054485">
    <property type="entry name" value="FlK-like_dom"/>
</dbReference>
<evidence type="ECO:0000259" key="3">
    <source>
        <dbReference type="Pfam" id="PF22636"/>
    </source>
</evidence>
<evidence type="ECO:0000256" key="1">
    <source>
        <dbReference type="PIRSR" id="PIRSR014972-1"/>
    </source>
</evidence>
<dbReference type="Gene3D" id="3.10.129.10">
    <property type="entry name" value="Hotdog Thioesterase"/>
    <property type="match status" value="1"/>
</dbReference>
<dbReference type="EMBL" id="VOLT01000011">
    <property type="protein sequence ID" value="TWX65172.1"/>
    <property type="molecule type" value="Genomic_DNA"/>
</dbReference>
<feature type="binding site" evidence="2">
    <location>
        <position position="114"/>
    </location>
    <ligand>
        <name>substrate</name>
    </ligand>
</feature>
<dbReference type="InterPro" id="IPR025540">
    <property type="entry name" value="FlK"/>
</dbReference>
<feature type="domain" description="Fluoroacetyl-CoA-specific thioesterase-like" evidence="3">
    <location>
        <begin position="23"/>
        <end position="120"/>
    </location>
</feature>
<feature type="binding site" evidence="2">
    <location>
        <position position="63"/>
    </location>
    <ligand>
        <name>substrate</name>
    </ligand>
</feature>
<dbReference type="PANTHER" id="PTHR36934:SF1">
    <property type="entry name" value="THIOESTERASE DOMAIN-CONTAINING PROTEIN"/>
    <property type="match status" value="1"/>
</dbReference>
<keyword evidence="5" id="KW-1185">Reference proteome</keyword>
<proteinExistence type="predicted"/>
<dbReference type="PIRSF" id="PIRSF014972">
    <property type="entry name" value="FlK"/>
    <property type="match status" value="1"/>
</dbReference>
<feature type="active site" evidence="1">
    <location>
        <position position="44"/>
    </location>
</feature>
<reference evidence="4 5" key="1">
    <citation type="submission" date="2019-07" db="EMBL/GenBank/DDBJ databases">
        <title>Genomes of sea-ice associated Colwellia species.</title>
        <authorList>
            <person name="Bowman J.P."/>
        </authorList>
    </citation>
    <scope>NUCLEOTIDE SEQUENCE [LARGE SCALE GENOMIC DNA]</scope>
    <source>
        <strain evidence="4 5">ACAM 459</strain>
    </source>
</reference>